<protein>
    <submittedName>
        <fullName evidence="1">Uncharacterized protein</fullName>
    </submittedName>
</protein>
<gene>
    <name evidence="1" type="ORF">QC761_0005180</name>
</gene>
<dbReference type="PANTHER" id="PTHR39596:SF2">
    <property type="entry name" value="HET DOMAIN PROTEIN (AFU_ORTHOLOGUE AFUA_1G17550)-RELATED"/>
    <property type="match status" value="1"/>
</dbReference>
<accession>A0ABR0FVA6</accession>
<proteinExistence type="predicted"/>
<evidence type="ECO:0000313" key="2">
    <source>
        <dbReference type="Proteomes" id="UP001322138"/>
    </source>
</evidence>
<dbReference type="RefSeq" id="XP_062736830.1">
    <property type="nucleotide sequence ID" value="XM_062871814.1"/>
</dbReference>
<dbReference type="GeneID" id="87890872"/>
<sequence>MCVQAGNHEQYLIPYLNNDAYPVDLAEVSNLIYWMARIQSHLGLGPRGFGQWNHQLLPSHVALPAIESATKARRLALNNMHENYANAEYTIIHDTDLVNFLWSDDGSPCIAMILSTWFTRGWTALELFMSKRVLVLSKTQLGILNH</sequence>
<organism evidence="1 2">
    <name type="scientific">Podospora bellae-mahoneyi</name>
    <dbReference type="NCBI Taxonomy" id="2093777"/>
    <lineage>
        <taxon>Eukaryota</taxon>
        <taxon>Fungi</taxon>
        <taxon>Dikarya</taxon>
        <taxon>Ascomycota</taxon>
        <taxon>Pezizomycotina</taxon>
        <taxon>Sordariomycetes</taxon>
        <taxon>Sordariomycetidae</taxon>
        <taxon>Sordariales</taxon>
        <taxon>Podosporaceae</taxon>
        <taxon>Podospora</taxon>
    </lineage>
</organism>
<dbReference type="PANTHER" id="PTHR39596">
    <property type="match status" value="1"/>
</dbReference>
<comment type="caution">
    <text evidence="1">The sequence shown here is derived from an EMBL/GenBank/DDBJ whole genome shotgun (WGS) entry which is preliminary data.</text>
</comment>
<keyword evidence="2" id="KW-1185">Reference proteome</keyword>
<evidence type="ECO:0000313" key="1">
    <source>
        <dbReference type="EMBL" id="KAK4647854.1"/>
    </source>
</evidence>
<dbReference type="Proteomes" id="UP001322138">
    <property type="component" value="Unassembled WGS sequence"/>
</dbReference>
<reference evidence="1 2" key="1">
    <citation type="journal article" date="2023" name="bioRxiv">
        <title>High-quality genome assemblies of four members of thePodospora anserinaspecies complex.</title>
        <authorList>
            <person name="Ament-Velasquez S.L."/>
            <person name="Vogan A.A."/>
            <person name="Wallerman O."/>
            <person name="Hartmann F."/>
            <person name="Gautier V."/>
            <person name="Silar P."/>
            <person name="Giraud T."/>
            <person name="Johannesson H."/>
        </authorList>
    </citation>
    <scope>NUCLEOTIDE SEQUENCE [LARGE SCALE GENOMIC DNA]</scope>
    <source>
        <strain evidence="1 2">CBS 112042</strain>
    </source>
</reference>
<dbReference type="EMBL" id="JAFFGZ010000001">
    <property type="protein sequence ID" value="KAK4647854.1"/>
    <property type="molecule type" value="Genomic_DNA"/>
</dbReference>
<name>A0ABR0FVA6_9PEZI</name>